<organism evidence="2 3">
    <name type="scientific">Burkholderia gladioli (strain BSR3)</name>
    <dbReference type="NCBI Taxonomy" id="999541"/>
    <lineage>
        <taxon>Bacteria</taxon>
        <taxon>Pseudomonadati</taxon>
        <taxon>Pseudomonadota</taxon>
        <taxon>Betaproteobacteria</taxon>
        <taxon>Burkholderiales</taxon>
        <taxon>Burkholderiaceae</taxon>
        <taxon>Burkholderia</taxon>
    </lineage>
</organism>
<reference evidence="2 3" key="1">
    <citation type="journal article" date="2011" name="J. Bacteriol.">
        <title>Complete genome sequence of Burkholderia gladioli BSR3.</title>
        <authorList>
            <person name="Seo Y.S."/>
            <person name="Lim J."/>
            <person name="Choi B.S."/>
            <person name="Kim H."/>
            <person name="Goo E."/>
            <person name="Lee B."/>
            <person name="Lim J.S."/>
            <person name="Choi I.Y."/>
            <person name="Moon J.S."/>
            <person name="Kim J."/>
            <person name="Hwang I."/>
        </authorList>
    </citation>
    <scope>NUCLEOTIDE SEQUENCE [LARGE SCALE GENOMIC DNA]</scope>
    <source>
        <strain evidence="2 3">BSR3</strain>
    </source>
</reference>
<dbReference type="AlphaFoldDB" id="F2L9K2"/>
<protein>
    <recommendedName>
        <fullName evidence="4">Terminase small subunit</fullName>
    </recommendedName>
</protein>
<feature type="region of interest" description="Disordered" evidence="1">
    <location>
        <begin position="179"/>
        <end position="210"/>
    </location>
</feature>
<feature type="region of interest" description="Disordered" evidence="1">
    <location>
        <begin position="50"/>
        <end position="90"/>
    </location>
</feature>
<dbReference type="KEGG" id="bgd:bgla_1g10820"/>
<dbReference type="STRING" id="999541.bgla_1g10820"/>
<evidence type="ECO:0000313" key="2">
    <source>
        <dbReference type="EMBL" id="AEA59765.1"/>
    </source>
</evidence>
<proteinExistence type="predicted"/>
<accession>F2L9K2</accession>
<evidence type="ECO:0000256" key="1">
    <source>
        <dbReference type="SAM" id="MobiDB-lite"/>
    </source>
</evidence>
<gene>
    <name evidence="2" type="ordered locus">bgla_1g10820</name>
</gene>
<feature type="compositionally biased region" description="Basic and acidic residues" evidence="1">
    <location>
        <begin position="50"/>
        <end position="62"/>
    </location>
</feature>
<name>F2L9K2_BURGS</name>
<dbReference type="HOGENOM" id="CLU_1313475_0_0_4"/>
<dbReference type="RefSeq" id="WP_013697116.1">
    <property type="nucleotide sequence ID" value="NC_015381.1"/>
</dbReference>
<sequence>MPEISQRAFARHMGVALNAVQKAIKSGRIELTASKLIDQDVAERAWVRNTDDSRRSFEDQSRASRAVGADLPPDSGYEDEDDIPAVAGKEDPSLARYRAARAEREQVRLDTERMDLERKRGTTVALAEAQRLAFTVFRTVRDNVLNVPVRVKDILAAESDPLVIETLLEDELAKALASIDPMAVLREPDEEDVDGGDRGISEDDSGGDQA</sequence>
<dbReference type="EMBL" id="CP002599">
    <property type="protein sequence ID" value="AEA59765.1"/>
    <property type="molecule type" value="Genomic_DNA"/>
</dbReference>
<evidence type="ECO:0000313" key="3">
    <source>
        <dbReference type="Proteomes" id="UP000008316"/>
    </source>
</evidence>
<dbReference type="eggNOG" id="ENOG502Z8CS">
    <property type="taxonomic scope" value="Bacteria"/>
</dbReference>
<evidence type="ECO:0008006" key="4">
    <source>
        <dbReference type="Google" id="ProtNLM"/>
    </source>
</evidence>
<keyword evidence="3" id="KW-1185">Reference proteome</keyword>
<dbReference type="Proteomes" id="UP000008316">
    <property type="component" value="Chromosome 1"/>
</dbReference>